<feature type="transmembrane region" description="Helical" evidence="5">
    <location>
        <begin position="15"/>
        <end position="47"/>
    </location>
</feature>
<dbReference type="GO" id="GO:0005886">
    <property type="term" value="C:plasma membrane"/>
    <property type="evidence" value="ECO:0007669"/>
    <property type="project" value="TreeGrafter"/>
</dbReference>
<dbReference type="PANTHER" id="PTHR33514">
    <property type="entry name" value="PROTEIN ABCI12, CHLOROPLASTIC"/>
    <property type="match status" value="1"/>
</dbReference>
<evidence type="ECO:0000256" key="1">
    <source>
        <dbReference type="ARBA" id="ARBA00004141"/>
    </source>
</evidence>
<feature type="transmembrane region" description="Helical" evidence="5">
    <location>
        <begin position="221"/>
        <end position="241"/>
    </location>
</feature>
<protein>
    <submittedName>
        <fullName evidence="6">Energy-coupling factor transporter transmembrane protein EcfT</fullName>
    </submittedName>
</protein>
<dbReference type="EMBL" id="DVHF01000082">
    <property type="protein sequence ID" value="HIR57419.1"/>
    <property type="molecule type" value="Genomic_DNA"/>
</dbReference>
<evidence type="ECO:0000256" key="2">
    <source>
        <dbReference type="ARBA" id="ARBA00022692"/>
    </source>
</evidence>
<reference evidence="6" key="2">
    <citation type="journal article" date="2021" name="PeerJ">
        <title>Extensive microbial diversity within the chicken gut microbiome revealed by metagenomics and culture.</title>
        <authorList>
            <person name="Gilroy R."/>
            <person name="Ravi A."/>
            <person name="Getino M."/>
            <person name="Pursley I."/>
            <person name="Horton D.L."/>
            <person name="Alikhan N.F."/>
            <person name="Baker D."/>
            <person name="Gharbi K."/>
            <person name="Hall N."/>
            <person name="Watson M."/>
            <person name="Adriaenssens E.M."/>
            <person name="Foster-Nyarko E."/>
            <person name="Jarju S."/>
            <person name="Secka A."/>
            <person name="Antonio M."/>
            <person name="Oren A."/>
            <person name="Chaudhuri R.R."/>
            <person name="La Ragione R."/>
            <person name="Hildebrand F."/>
            <person name="Pallen M.J."/>
        </authorList>
    </citation>
    <scope>NUCLEOTIDE SEQUENCE</scope>
    <source>
        <strain evidence="6">ChiSjej1B19-7085</strain>
    </source>
</reference>
<dbReference type="Pfam" id="PF02361">
    <property type="entry name" value="CbiQ"/>
    <property type="match status" value="1"/>
</dbReference>
<evidence type="ECO:0000313" key="6">
    <source>
        <dbReference type="EMBL" id="HIR57419.1"/>
    </source>
</evidence>
<dbReference type="Proteomes" id="UP000886785">
    <property type="component" value="Unassembled WGS sequence"/>
</dbReference>
<dbReference type="InterPro" id="IPR003339">
    <property type="entry name" value="ABC/ECF_trnsptr_transmembrane"/>
</dbReference>
<evidence type="ECO:0000256" key="4">
    <source>
        <dbReference type="ARBA" id="ARBA00023136"/>
    </source>
</evidence>
<keyword evidence="4 5" id="KW-0472">Membrane</keyword>
<evidence type="ECO:0000313" key="7">
    <source>
        <dbReference type="Proteomes" id="UP000886785"/>
    </source>
</evidence>
<comment type="caution">
    <text evidence="6">The sequence shown here is derived from an EMBL/GenBank/DDBJ whole genome shotgun (WGS) entry which is preliminary data.</text>
</comment>
<feature type="transmembrane region" description="Helical" evidence="5">
    <location>
        <begin position="98"/>
        <end position="121"/>
    </location>
</feature>
<gene>
    <name evidence="6" type="ORF">IAA54_07095</name>
</gene>
<dbReference type="AlphaFoldDB" id="A0A9D1DQX2"/>
<organism evidence="6 7">
    <name type="scientific">Candidatus Gallacutalibacter pullicola</name>
    <dbReference type="NCBI Taxonomy" id="2840830"/>
    <lineage>
        <taxon>Bacteria</taxon>
        <taxon>Bacillati</taxon>
        <taxon>Bacillota</taxon>
        <taxon>Clostridia</taxon>
        <taxon>Eubacteriales</taxon>
        <taxon>Candidatus Gallacutalibacter</taxon>
    </lineage>
</organism>
<comment type="subcellular location">
    <subcellularLocation>
        <location evidence="1">Membrane</location>
        <topology evidence="1">Multi-pass membrane protein</topology>
    </subcellularLocation>
</comment>
<sequence>MTDRMMEKLNPFWKAVTILCAGLLLAFGYSVLLNVLTIAICLLLMLFFSRAKMSSLVKVLLPALLAAASLFMTGLLYSNDAGGETVRDFSLAVHMVGSVYSAVQLSTRVLAFAFLGMLFALTTRSEEFIGSLMHQCKVKPKFAYGILAAFHLMPHIGKEYQNAVLAFRTRGIHTGKLSLKPVSAALVNCIRWSENVAMAMESKGFDGDSERTFYHVTVVHWYDFVFLGAWMAFLVLGLLCFPW</sequence>
<reference evidence="6" key="1">
    <citation type="submission" date="2020-10" db="EMBL/GenBank/DDBJ databases">
        <authorList>
            <person name="Gilroy R."/>
        </authorList>
    </citation>
    <scope>NUCLEOTIDE SEQUENCE</scope>
    <source>
        <strain evidence="6">ChiSjej1B19-7085</strain>
    </source>
</reference>
<keyword evidence="2 5" id="KW-0812">Transmembrane</keyword>
<name>A0A9D1DQX2_9FIRM</name>
<feature type="transmembrane region" description="Helical" evidence="5">
    <location>
        <begin position="59"/>
        <end position="78"/>
    </location>
</feature>
<dbReference type="PANTHER" id="PTHR33514:SF13">
    <property type="entry name" value="PROTEIN ABCI12, CHLOROPLASTIC"/>
    <property type="match status" value="1"/>
</dbReference>
<evidence type="ECO:0000256" key="3">
    <source>
        <dbReference type="ARBA" id="ARBA00022989"/>
    </source>
</evidence>
<keyword evidence="3 5" id="KW-1133">Transmembrane helix</keyword>
<accession>A0A9D1DQX2</accession>
<proteinExistence type="predicted"/>
<evidence type="ECO:0000256" key="5">
    <source>
        <dbReference type="SAM" id="Phobius"/>
    </source>
</evidence>
<dbReference type="CDD" id="cd16914">
    <property type="entry name" value="EcfT"/>
    <property type="match status" value="1"/>
</dbReference>